<dbReference type="Proteomes" id="UP000245838">
    <property type="component" value="Chromosome sggmmb4_Chromosome"/>
</dbReference>
<dbReference type="AlphaFoldDB" id="A0A193QHS2"/>
<name>A0A193QHS2_SODGM</name>
<evidence type="ECO:0000313" key="2">
    <source>
        <dbReference type="Proteomes" id="UP000245838"/>
    </source>
</evidence>
<evidence type="ECO:0000313" key="1">
    <source>
        <dbReference type="EMBL" id="CRL44465.1"/>
    </source>
</evidence>
<dbReference type="RefSeq" id="WP_166506451.1">
    <property type="nucleotide sequence ID" value="NZ_LN854557.1"/>
</dbReference>
<dbReference type="EMBL" id="LN854557">
    <property type="protein sequence ID" value="CRL44465.1"/>
    <property type="molecule type" value="Genomic_DNA"/>
</dbReference>
<protein>
    <submittedName>
        <fullName evidence="1">Uncharacterized protein</fullName>
    </submittedName>
</protein>
<organism evidence="1 2">
    <name type="scientific">Sodalis glossinidius (strain morsitans)</name>
    <dbReference type="NCBI Taxonomy" id="343509"/>
    <lineage>
        <taxon>Bacteria</taxon>
        <taxon>Pseudomonadati</taxon>
        <taxon>Pseudomonadota</taxon>
        <taxon>Gammaproteobacteria</taxon>
        <taxon>Enterobacterales</taxon>
        <taxon>Bruguierivoracaceae</taxon>
        <taxon>Sodalis</taxon>
    </lineage>
</organism>
<proteinExistence type="predicted"/>
<reference evidence="1 2" key="1">
    <citation type="submission" date="2015-05" db="EMBL/GenBank/DDBJ databases">
        <authorList>
            <person name="Goodhead I."/>
        </authorList>
    </citation>
    <scope>NUCLEOTIDE SEQUENCE [LARGE SCALE GENOMIC DNA]</scope>
    <source>
        <strain evidence="2">morsitans</strain>
    </source>
</reference>
<gene>
    <name evidence="1" type="ORF">SGGMMB4_01593</name>
</gene>
<accession>A0A193QHS2</accession>
<sequence>MNPYLAQDKYYDYLEKKHQQKIEDEDFIRKTATELFEKHFKGAEEFGLCHALPEEITKNGSIFSPEAIKSWDDYFYSLCVNVAEGILLNRKNEDSIIDYSEVA</sequence>